<evidence type="ECO:0000259" key="3">
    <source>
        <dbReference type="SMART" id="SM00829"/>
    </source>
</evidence>
<dbReference type="SUPFAM" id="SSF51735">
    <property type="entry name" value="NAD(P)-binding Rossmann-fold domains"/>
    <property type="match status" value="1"/>
</dbReference>
<dbReference type="GO" id="GO:0016651">
    <property type="term" value="F:oxidoreductase activity, acting on NAD(P)H"/>
    <property type="evidence" value="ECO:0007669"/>
    <property type="project" value="TreeGrafter"/>
</dbReference>
<dbReference type="InterPro" id="IPR020843">
    <property type="entry name" value="ER"/>
</dbReference>
<comment type="caution">
    <text evidence="4">The sequence shown here is derived from an EMBL/GenBank/DDBJ whole genome shotgun (WGS) entry which is preliminary data.</text>
</comment>
<evidence type="ECO:0000256" key="1">
    <source>
        <dbReference type="ARBA" id="ARBA00022857"/>
    </source>
</evidence>
<evidence type="ECO:0000256" key="2">
    <source>
        <dbReference type="ARBA" id="ARBA00023002"/>
    </source>
</evidence>
<dbReference type="Gene3D" id="3.90.180.10">
    <property type="entry name" value="Medium-chain alcohol dehydrogenases, catalytic domain"/>
    <property type="match status" value="1"/>
</dbReference>
<dbReference type="RefSeq" id="WP_046056324.1">
    <property type="nucleotide sequence ID" value="NZ_LACH01000063.1"/>
</dbReference>
<evidence type="ECO:0000313" key="5">
    <source>
        <dbReference type="Proteomes" id="UP000033400"/>
    </source>
</evidence>
<dbReference type="InterPro" id="IPR013149">
    <property type="entry name" value="ADH-like_C"/>
</dbReference>
<dbReference type="InterPro" id="IPR036291">
    <property type="entry name" value="NAD(P)-bd_dom_sf"/>
</dbReference>
<accession>A0A0F4V1V3</accession>
<dbReference type="GO" id="GO:0070402">
    <property type="term" value="F:NADPH binding"/>
    <property type="evidence" value="ECO:0007669"/>
    <property type="project" value="TreeGrafter"/>
</dbReference>
<keyword evidence="2" id="KW-0560">Oxidoreductase</keyword>
<reference evidence="4 5" key="1">
    <citation type="submission" date="2015-03" db="EMBL/GenBank/DDBJ databases">
        <title>Comparative genomics of Pseudomonas insights into diversity of traits involved in vanlence and defense.</title>
        <authorList>
            <person name="Qin Y."/>
        </authorList>
    </citation>
    <scope>NUCLEOTIDE SEQUENCE [LARGE SCALE GENOMIC DNA]</scope>
    <source>
        <strain evidence="4 5">H24</strain>
    </source>
</reference>
<sequence>MTFTLPKTMHAVLLKGHGGTEQLEYRTDVPVPRPGVGEVLIKVGAAGVNNTDINTRIGWYSKQVTGDTNSGGASGFANIDTEDASWSGVPLKFPLIQGADCCGRIVAVGQGVDDSRIGQRVLVRNMLRAPVESRPFECWTYGSDCNGAFAQFTVAPAADTWPVNSNWSDIELASIPCAYSTAELLLQRAAVNGTDKVLITGASGGVGSAAVQLAKCRGAEVIAITSASKADQILSLGADRVIYRDANLVEALGENSVSVVLDLVGGNDWPALLQVLKRGGRYGVSGAIAGPIVELDLRTLYLKDLTFHGCTFQEDAVFEELVSHIEHGRIRPFVSNSYPLSDIAKAQDDFIEKRYAGKLVLVPPQESVCEDH</sequence>
<dbReference type="InterPro" id="IPR011032">
    <property type="entry name" value="GroES-like_sf"/>
</dbReference>
<evidence type="ECO:0000313" key="4">
    <source>
        <dbReference type="EMBL" id="KJZ62858.1"/>
    </source>
</evidence>
<dbReference type="PANTHER" id="PTHR48106:SF18">
    <property type="entry name" value="QUINONE OXIDOREDUCTASE PIG3"/>
    <property type="match status" value="1"/>
</dbReference>
<organism evidence="4 5">
    <name type="scientific">Pseudomonas fluorescens</name>
    <dbReference type="NCBI Taxonomy" id="294"/>
    <lineage>
        <taxon>Bacteria</taxon>
        <taxon>Pseudomonadati</taxon>
        <taxon>Pseudomonadota</taxon>
        <taxon>Gammaproteobacteria</taxon>
        <taxon>Pseudomonadales</taxon>
        <taxon>Pseudomonadaceae</taxon>
        <taxon>Pseudomonas</taxon>
    </lineage>
</organism>
<dbReference type="InterPro" id="IPR013154">
    <property type="entry name" value="ADH-like_N"/>
</dbReference>
<dbReference type="Proteomes" id="UP000033400">
    <property type="component" value="Unassembled WGS sequence"/>
</dbReference>
<dbReference type="PATRIC" id="fig|294.133.peg.5098"/>
<keyword evidence="1" id="KW-0521">NADP</keyword>
<protein>
    <submittedName>
        <fullName evidence="4">Alcohol dehydrogenase</fullName>
    </submittedName>
</protein>
<dbReference type="AlphaFoldDB" id="A0A0F4V1V3"/>
<dbReference type="EMBL" id="LACH01000063">
    <property type="protein sequence ID" value="KJZ62858.1"/>
    <property type="molecule type" value="Genomic_DNA"/>
</dbReference>
<dbReference type="Pfam" id="PF00107">
    <property type="entry name" value="ADH_zinc_N"/>
    <property type="match status" value="1"/>
</dbReference>
<dbReference type="Gene3D" id="3.40.50.720">
    <property type="entry name" value="NAD(P)-binding Rossmann-like Domain"/>
    <property type="match status" value="1"/>
</dbReference>
<proteinExistence type="predicted"/>
<dbReference type="SMART" id="SM00829">
    <property type="entry name" value="PKS_ER"/>
    <property type="match status" value="1"/>
</dbReference>
<name>A0A0F4V1V3_PSEFL</name>
<dbReference type="CDD" id="cd08274">
    <property type="entry name" value="MDR9"/>
    <property type="match status" value="1"/>
</dbReference>
<gene>
    <name evidence="4" type="ORF">VD17_25965</name>
</gene>
<dbReference type="Pfam" id="PF08240">
    <property type="entry name" value="ADH_N"/>
    <property type="match status" value="1"/>
</dbReference>
<feature type="domain" description="Enoyl reductase (ER)" evidence="3">
    <location>
        <begin position="18"/>
        <end position="361"/>
    </location>
</feature>
<dbReference type="PANTHER" id="PTHR48106">
    <property type="entry name" value="QUINONE OXIDOREDUCTASE PIG3-RELATED"/>
    <property type="match status" value="1"/>
</dbReference>
<dbReference type="SUPFAM" id="SSF50129">
    <property type="entry name" value="GroES-like"/>
    <property type="match status" value="1"/>
</dbReference>